<organism evidence="1">
    <name type="scientific">marine sediment metagenome</name>
    <dbReference type="NCBI Taxonomy" id="412755"/>
    <lineage>
        <taxon>unclassified sequences</taxon>
        <taxon>metagenomes</taxon>
        <taxon>ecological metagenomes</taxon>
    </lineage>
</organism>
<sequence length="32" mass="3433">EEAATNDNLTAPRKQSIGKKSLTVLKMQSTAT</sequence>
<dbReference type="AlphaFoldDB" id="X1TMI6"/>
<reference evidence="1" key="1">
    <citation type="journal article" date="2014" name="Front. Microbiol.">
        <title>High frequency of phylogenetically diverse reductive dehalogenase-homologous genes in deep subseafloor sedimentary metagenomes.</title>
        <authorList>
            <person name="Kawai M."/>
            <person name="Futagami T."/>
            <person name="Toyoda A."/>
            <person name="Takaki Y."/>
            <person name="Nishi S."/>
            <person name="Hori S."/>
            <person name="Arai W."/>
            <person name="Tsubouchi T."/>
            <person name="Morono Y."/>
            <person name="Uchiyama I."/>
            <person name="Ito T."/>
            <person name="Fujiyama A."/>
            <person name="Inagaki F."/>
            <person name="Takami H."/>
        </authorList>
    </citation>
    <scope>NUCLEOTIDE SEQUENCE</scope>
    <source>
        <strain evidence="1">Expedition CK06-06</strain>
    </source>
</reference>
<proteinExistence type="predicted"/>
<gene>
    <name evidence="1" type="ORF">S12H4_24764</name>
</gene>
<protein>
    <submittedName>
        <fullName evidence="1">Uncharacterized protein</fullName>
    </submittedName>
</protein>
<accession>X1TMI6</accession>
<comment type="caution">
    <text evidence="1">The sequence shown here is derived from an EMBL/GenBank/DDBJ whole genome shotgun (WGS) entry which is preliminary data.</text>
</comment>
<name>X1TMI6_9ZZZZ</name>
<dbReference type="EMBL" id="BARW01013565">
    <property type="protein sequence ID" value="GAI81264.1"/>
    <property type="molecule type" value="Genomic_DNA"/>
</dbReference>
<evidence type="ECO:0000313" key="1">
    <source>
        <dbReference type="EMBL" id="GAI81264.1"/>
    </source>
</evidence>
<feature type="non-terminal residue" evidence="1">
    <location>
        <position position="1"/>
    </location>
</feature>